<gene>
    <name evidence="2" type="ORF">AMORRO_LOCUS8299</name>
</gene>
<feature type="compositionally biased region" description="Basic and acidic residues" evidence="1">
    <location>
        <begin position="91"/>
        <end position="101"/>
    </location>
</feature>
<evidence type="ECO:0000313" key="2">
    <source>
        <dbReference type="EMBL" id="CAG8612812.1"/>
    </source>
</evidence>
<dbReference type="EMBL" id="CAJVPV010006952">
    <property type="protein sequence ID" value="CAG8612812.1"/>
    <property type="molecule type" value="Genomic_DNA"/>
</dbReference>
<feature type="compositionally biased region" description="Polar residues" evidence="1">
    <location>
        <begin position="102"/>
        <end position="121"/>
    </location>
</feature>
<dbReference type="Proteomes" id="UP000789342">
    <property type="component" value="Unassembled WGS sequence"/>
</dbReference>
<evidence type="ECO:0000313" key="3">
    <source>
        <dbReference type="Proteomes" id="UP000789342"/>
    </source>
</evidence>
<protein>
    <submittedName>
        <fullName evidence="2">744_t:CDS:1</fullName>
    </submittedName>
</protein>
<reference evidence="2" key="1">
    <citation type="submission" date="2021-06" db="EMBL/GenBank/DDBJ databases">
        <authorList>
            <person name="Kallberg Y."/>
            <person name="Tangrot J."/>
            <person name="Rosling A."/>
        </authorList>
    </citation>
    <scope>NUCLEOTIDE SEQUENCE</scope>
    <source>
        <strain evidence="2">CL551</strain>
    </source>
</reference>
<organism evidence="2 3">
    <name type="scientific">Acaulospora morrowiae</name>
    <dbReference type="NCBI Taxonomy" id="94023"/>
    <lineage>
        <taxon>Eukaryota</taxon>
        <taxon>Fungi</taxon>
        <taxon>Fungi incertae sedis</taxon>
        <taxon>Mucoromycota</taxon>
        <taxon>Glomeromycotina</taxon>
        <taxon>Glomeromycetes</taxon>
        <taxon>Diversisporales</taxon>
        <taxon>Acaulosporaceae</taxon>
        <taxon>Acaulospora</taxon>
    </lineage>
</organism>
<dbReference type="AlphaFoldDB" id="A0A9N9CRU8"/>
<feature type="compositionally biased region" description="Polar residues" evidence="1">
    <location>
        <begin position="144"/>
        <end position="168"/>
    </location>
</feature>
<feature type="region of interest" description="Disordered" evidence="1">
    <location>
        <begin position="91"/>
        <end position="175"/>
    </location>
</feature>
<accession>A0A9N9CRU8</accession>
<evidence type="ECO:0000256" key="1">
    <source>
        <dbReference type="SAM" id="MobiDB-lite"/>
    </source>
</evidence>
<name>A0A9N9CRU8_9GLOM</name>
<keyword evidence="3" id="KW-1185">Reference proteome</keyword>
<comment type="caution">
    <text evidence="2">The sequence shown here is derived from an EMBL/GenBank/DDBJ whole genome shotgun (WGS) entry which is preliminary data.</text>
</comment>
<proteinExistence type="predicted"/>
<sequence>MSDVLALFKQITNEDFSTGATSELRQILDSVGHFSFTDDDTVDLGDVLKTCLDFVGRDVSCFPTIHKYINKDPRIARLLSRFLMIVNKQEGKTVKQTKQSERNYNTDLRNSSHLTSNSPASQEVIIIDSDDDNGRNVSAVKQGKNGSNNNSRRPNLGNSVSQVRGISQNDKRSKVTEQMDIDKYGGTQQIDQSNSANGIDLININYGSSSKVSNREYRIVNLVREMSNVSIKSTSADRTVDIPEGKIDDYQNKTDNKRSKITVSGVEGDRMYIPVTELHRDETSMQIDKVLPSSDQLYSQRKVEKQINVGNIVIQYYVARLAAKKYCDFKNEPLRFAVELCVSEKVLGLLSKSLRLFDIYGNFIHQENAEHTKLFFGRYHTYVGEVETVKLIEQMFSGLLEALLKVATDYTYGVQESQSSQSITEQFISNHFNINYTLPSSLVRLNLRGVAPEIFIGWSVCNRKTIPLYYIVPGDYKSVTAQVRLSESIFVEKSGEYWKSALIGAFWKAYEKAGLPYNIKDINDVEVIKSVIKKSKAQ</sequence>